<protein>
    <submittedName>
        <fullName evidence="5">Deoxypodophyllotoxin synthase-like</fullName>
    </submittedName>
</protein>
<dbReference type="InterPro" id="IPR005123">
    <property type="entry name" value="Oxoglu/Fe-dep_dioxygenase_dom"/>
</dbReference>
<sequence>MDSPSQPKLPTIKFNSEKLEDGSTDSFKSTSDSVLAAMETYGCFVIDYEGMSSQLHEAMYGLSEELFRLPMETKRNHTSKLAGFGYGGNFSVMPLFEYFGIEHYRTDLESMGKFTGLFWPDGNQYFCETLHSYCNLLSDLYWTVMKMVTSSYRLERHYSPLETASFYMTRLMRYHAPGEGKSNVGILPHRDKSFLSVIGTNEVRGLEIETRDGDWIHFEPAPTKFIVVVGEALMAWSNGRIYCPLHKVVVRGIKEKYSIGTFSFVRGIVEVPQELVNDKNPLKFKPFNHLDFLEYCREGGSKMSGAIQSYYEESNRIES</sequence>
<dbReference type="Pfam" id="PF14226">
    <property type="entry name" value="DIOX_N"/>
    <property type="match status" value="1"/>
</dbReference>
<dbReference type="InterPro" id="IPR044861">
    <property type="entry name" value="IPNS-like_FE2OG_OXY"/>
</dbReference>
<dbReference type="Pfam" id="PF03171">
    <property type="entry name" value="2OG-FeII_Oxy"/>
    <property type="match status" value="1"/>
</dbReference>
<dbReference type="InterPro" id="IPR026992">
    <property type="entry name" value="DIOX_N"/>
</dbReference>
<dbReference type="InterPro" id="IPR027443">
    <property type="entry name" value="IPNS-like_sf"/>
</dbReference>
<keyword evidence="3" id="KW-0560">Oxidoreductase</keyword>
<dbReference type="Gene3D" id="2.60.120.330">
    <property type="entry name" value="B-lactam Antibiotic, Isopenicillin N Synthase, Chain"/>
    <property type="match status" value="1"/>
</dbReference>
<dbReference type="GO" id="GO:0009805">
    <property type="term" value="P:coumarin biosynthetic process"/>
    <property type="evidence" value="ECO:0007669"/>
    <property type="project" value="UniProtKB-ARBA"/>
</dbReference>
<dbReference type="EMBL" id="JBEAFC010000007">
    <property type="protein sequence ID" value="KAL1551450.1"/>
    <property type="molecule type" value="Genomic_DNA"/>
</dbReference>
<gene>
    <name evidence="5" type="ORF">AAHA92_19297</name>
</gene>
<evidence type="ECO:0000256" key="2">
    <source>
        <dbReference type="ARBA" id="ARBA00023004"/>
    </source>
</evidence>
<keyword evidence="6" id="KW-1185">Reference proteome</keyword>
<dbReference type="GO" id="GO:0002238">
    <property type="term" value="P:response to molecule of fungal origin"/>
    <property type="evidence" value="ECO:0007669"/>
    <property type="project" value="UniProtKB-ARBA"/>
</dbReference>
<dbReference type="Proteomes" id="UP001567538">
    <property type="component" value="Unassembled WGS sequence"/>
</dbReference>
<comment type="similarity">
    <text evidence="3">Belongs to the iron/ascorbate-dependent oxidoreductase family.</text>
</comment>
<dbReference type="GO" id="GO:0016706">
    <property type="term" value="F:2-oxoglutarate-dependent dioxygenase activity"/>
    <property type="evidence" value="ECO:0007669"/>
    <property type="project" value="UniProtKB-ARBA"/>
</dbReference>
<evidence type="ECO:0000259" key="4">
    <source>
        <dbReference type="PROSITE" id="PS51471"/>
    </source>
</evidence>
<evidence type="ECO:0000256" key="3">
    <source>
        <dbReference type="RuleBase" id="RU003682"/>
    </source>
</evidence>
<dbReference type="PROSITE" id="PS51471">
    <property type="entry name" value="FE2OG_OXY"/>
    <property type="match status" value="1"/>
</dbReference>
<dbReference type="SUPFAM" id="SSF51197">
    <property type="entry name" value="Clavaminate synthase-like"/>
    <property type="match status" value="1"/>
</dbReference>
<proteinExistence type="inferred from homology"/>
<organism evidence="5 6">
    <name type="scientific">Salvia divinorum</name>
    <name type="common">Maria pastora</name>
    <name type="synonym">Diviner's sage</name>
    <dbReference type="NCBI Taxonomy" id="28513"/>
    <lineage>
        <taxon>Eukaryota</taxon>
        <taxon>Viridiplantae</taxon>
        <taxon>Streptophyta</taxon>
        <taxon>Embryophyta</taxon>
        <taxon>Tracheophyta</taxon>
        <taxon>Spermatophyta</taxon>
        <taxon>Magnoliopsida</taxon>
        <taxon>eudicotyledons</taxon>
        <taxon>Gunneridae</taxon>
        <taxon>Pentapetalae</taxon>
        <taxon>asterids</taxon>
        <taxon>lamiids</taxon>
        <taxon>Lamiales</taxon>
        <taxon>Lamiaceae</taxon>
        <taxon>Nepetoideae</taxon>
        <taxon>Mentheae</taxon>
        <taxon>Salviinae</taxon>
        <taxon>Salvia</taxon>
        <taxon>Salvia subgen. Calosphace</taxon>
    </lineage>
</organism>
<accession>A0ABD1H633</accession>
<comment type="caution">
    <text evidence="5">The sequence shown here is derived from an EMBL/GenBank/DDBJ whole genome shotgun (WGS) entry which is preliminary data.</text>
</comment>
<dbReference type="PANTHER" id="PTHR47990">
    <property type="entry name" value="2-OXOGLUTARATE (2OG) AND FE(II)-DEPENDENT OXYGENASE SUPERFAMILY PROTEIN-RELATED"/>
    <property type="match status" value="1"/>
</dbReference>
<dbReference type="GO" id="GO:0046872">
    <property type="term" value="F:metal ion binding"/>
    <property type="evidence" value="ECO:0007669"/>
    <property type="project" value="UniProtKB-KW"/>
</dbReference>
<evidence type="ECO:0000256" key="1">
    <source>
        <dbReference type="ARBA" id="ARBA00022723"/>
    </source>
</evidence>
<dbReference type="InterPro" id="IPR050231">
    <property type="entry name" value="Iron_ascorbate_oxido_reductase"/>
</dbReference>
<feature type="domain" description="Fe2OG dioxygenase" evidence="4">
    <location>
        <begin position="165"/>
        <end position="267"/>
    </location>
</feature>
<keyword evidence="2 3" id="KW-0408">Iron</keyword>
<name>A0ABD1H633_SALDI</name>
<evidence type="ECO:0000313" key="5">
    <source>
        <dbReference type="EMBL" id="KAL1551450.1"/>
    </source>
</evidence>
<dbReference type="AlphaFoldDB" id="A0ABD1H633"/>
<evidence type="ECO:0000313" key="6">
    <source>
        <dbReference type="Proteomes" id="UP001567538"/>
    </source>
</evidence>
<reference evidence="5 6" key="1">
    <citation type="submission" date="2024-06" db="EMBL/GenBank/DDBJ databases">
        <title>A chromosome level genome sequence of Diviner's sage (Salvia divinorum).</title>
        <authorList>
            <person name="Ford S.A."/>
            <person name="Ro D.-K."/>
            <person name="Ness R.W."/>
            <person name="Phillips M.A."/>
        </authorList>
    </citation>
    <scope>NUCLEOTIDE SEQUENCE [LARGE SCALE GENOMIC DNA]</scope>
    <source>
        <strain evidence="5">SAF-2024a</strain>
        <tissue evidence="5">Leaf</tissue>
    </source>
</reference>
<keyword evidence="1 3" id="KW-0479">Metal-binding</keyword>